<protein>
    <submittedName>
        <fullName evidence="3">G_PROTEIN_RECEP_F1_2 domain-containing protein</fullName>
    </submittedName>
</protein>
<sequence>MYGHEIVDLVGNVDPLKICGTWYANIQNEFGICGWILTILSYILIFFTLPISACMCIKVVQEYERAVIFRLGRLMPGGAKGP</sequence>
<accession>A0A1I8AP89</accession>
<dbReference type="AlphaFoldDB" id="A0A1I8AP89"/>
<organism evidence="2 3">
    <name type="scientific">Steinernema glaseri</name>
    <dbReference type="NCBI Taxonomy" id="37863"/>
    <lineage>
        <taxon>Eukaryota</taxon>
        <taxon>Metazoa</taxon>
        <taxon>Ecdysozoa</taxon>
        <taxon>Nematoda</taxon>
        <taxon>Chromadorea</taxon>
        <taxon>Rhabditida</taxon>
        <taxon>Tylenchina</taxon>
        <taxon>Panagrolaimomorpha</taxon>
        <taxon>Strongyloidoidea</taxon>
        <taxon>Steinernematidae</taxon>
        <taxon>Steinernema</taxon>
    </lineage>
</organism>
<proteinExistence type="predicted"/>
<dbReference type="WBParaSite" id="L893_g7469.t1">
    <property type="protein sequence ID" value="L893_g7469.t1"/>
    <property type="gene ID" value="L893_g7469"/>
</dbReference>
<evidence type="ECO:0000256" key="1">
    <source>
        <dbReference type="SAM" id="Phobius"/>
    </source>
</evidence>
<name>A0A1I8AP89_9BILA</name>
<evidence type="ECO:0000313" key="3">
    <source>
        <dbReference type="WBParaSite" id="L893_g7469.t1"/>
    </source>
</evidence>
<feature type="transmembrane region" description="Helical" evidence="1">
    <location>
        <begin position="35"/>
        <end position="60"/>
    </location>
</feature>
<dbReference type="InterPro" id="IPR043202">
    <property type="entry name" value="Band-7_stomatin-like"/>
</dbReference>
<dbReference type="Proteomes" id="UP000095287">
    <property type="component" value="Unplaced"/>
</dbReference>
<dbReference type="GO" id="GO:0005886">
    <property type="term" value="C:plasma membrane"/>
    <property type="evidence" value="ECO:0007669"/>
    <property type="project" value="InterPro"/>
</dbReference>
<keyword evidence="1" id="KW-0812">Transmembrane</keyword>
<dbReference type="PANTHER" id="PTHR10264:SF19">
    <property type="entry name" value="AT06885P-RELATED"/>
    <property type="match status" value="1"/>
</dbReference>
<reference evidence="3" key="1">
    <citation type="submission" date="2016-11" db="UniProtKB">
        <authorList>
            <consortium name="WormBaseParasite"/>
        </authorList>
    </citation>
    <scope>IDENTIFICATION</scope>
</reference>
<keyword evidence="2" id="KW-1185">Reference proteome</keyword>
<keyword evidence="1" id="KW-1133">Transmembrane helix</keyword>
<keyword evidence="1" id="KW-0472">Membrane</keyword>
<dbReference type="PANTHER" id="PTHR10264">
    <property type="entry name" value="BAND 7 PROTEIN-RELATED"/>
    <property type="match status" value="1"/>
</dbReference>
<evidence type="ECO:0000313" key="2">
    <source>
        <dbReference type="Proteomes" id="UP000095287"/>
    </source>
</evidence>